<keyword evidence="2" id="KW-0804">Transcription</keyword>
<feature type="region of interest" description="VHIID" evidence="3">
    <location>
        <begin position="337"/>
        <end position="402"/>
    </location>
</feature>
<evidence type="ECO:0000313" key="6">
    <source>
        <dbReference type="Proteomes" id="UP000807115"/>
    </source>
</evidence>
<evidence type="ECO:0000313" key="5">
    <source>
        <dbReference type="EMBL" id="KAG0531144.1"/>
    </source>
</evidence>
<gene>
    <name evidence="5" type="ORF">BDA96_05G249100</name>
</gene>
<feature type="region of interest" description="Disordered" evidence="4">
    <location>
        <begin position="218"/>
        <end position="255"/>
    </location>
</feature>
<evidence type="ECO:0000256" key="3">
    <source>
        <dbReference type="PROSITE-ProRule" id="PRU01191"/>
    </source>
</evidence>
<feature type="region of interest" description="Leucine repeat I (LRI)" evidence="3">
    <location>
        <begin position="258"/>
        <end position="318"/>
    </location>
</feature>
<dbReference type="Pfam" id="PF03514">
    <property type="entry name" value="GRAS"/>
    <property type="match status" value="1"/>
</dbReference>
<evidence type="ECO:0008006" key="7">
    <source>
        <dbReference type="Google" id="ProtNLM"/>
    </source>
</evidence>
<feature type="region of interest" description="SAW" evidence="3">
    <location>
        <begin position="559"/>
        <end position="634"/>
    </location>
</feature>
<dbReference type="AlphaFoldDB" id="A0A921UGY0"/>
<evidence type="ECO:0000256" key="4">
    <source>
        <dbReference type="SAM" id="MobiDB-lite"/>
    </source>
</evidence>
<keyword evidence="1" id="KW-0805">Transcription regulation</keyword>
<feature type="region of interest" description="Disordered" evidence="4">
    <location>
        <begin position="163"/>
        <end position="202"/>
    </location>
</feature>
<evidence type="ECO:0000256" key="2">
    <source>
        <dbReference type="ARBA" id="ARBA00023163"/>
    </source>
</evidence>
<reference evidence="5" key="1">
    <citation type="journal article" date="2019" name="BMC Genomics">
        <title>A new reference genome for Sorghum bicolor reveals high levels of sequence similarity between sweet and grain genotypes: implications for the genetics of sugar metabolism.</title>
        <authorList>
            <person name="Cooper E.A."/>
            <person name="Brenton Z.W."/>
            <person name="Flinn B.S."/>
            <person name="Jenkins J."/>
            <person name="Shu S."/>
            <person name="Flowers D."/>
            <person name="Luo F."/>
            <person name="Wang Y."/>
            <person name="Xia P."/>
            <person name="Barry K."/>
            <person name="Daum C."/>
            <person name="Lipzen A."/>
            <person name="Yoshinaga Y."/>
            <person name="Schmutz J."/>
            <person name="Saski C."/>
            <person name="Vermerris W."/>
            <person name="Kresovich S."/>
        </authorList>
    </citation>
    <scope>NUCLEOTIDE SEQUENCE</scope>
</reference>
<evidence type="ECO:0000256" key="1">
    <source>
        <dbReference type="ARBA" id="ARBA00023015"/>
    </source>
</evidence>
<protein>
    <recommendedName>
        <fullName evidence="7">GRAS family transcription factor</fullName>
    </recommendedName>
</protein>
<dbReference type="PANTHER" id="PTHR31636">
    <property type="entry name" value="OSJNBA0084A10.13 PROTEIN-RELATED"/>
    <property type="match status" value="1"/>
</dbReference>
<accession>A0A921UGY0</accession>
<dbReference type="EMBL" id="CM027684">
    <property type="protein sequence ID" value="KAG0531144.1"/>
    <property type="molecule type" value="Genomic_DNA"/>
</dbReference>
<feature type="compositionally biased region" description="Low complexity" evidence="4">
    <location>
        <begin position="185"/>
        <end position="195"/>
    </location>
</feature>
<organism evidence="5 6">
    <name type="scientific">Sorghum bicolor</name>
    <name type="common">Sorghum</name>
    <name type="synonym">Sorghum vulgare</name>
    <dbReference type="NCBI Taxonomy" id="4558"/>
    <lineage>
        <taxon>Eukaryota</taxon>
        <taxon>Viridiplantae</taxon>
        <taxon>Streptophyta</taxon>
        <taxon>Embryophyta</taxon>
        <taxon>Tracheophyta</taxon>
        <taxon>Spermatophyta</taxon>
        <taxon>Magnoliopsida</taxon>
        <taxon>Liliopsida</taxon>
        <taxon>Poales</taxon>
        <taxon>Poaceae</taxon>
        <taxon>PACMAD clade</taxon>
        <taxon>Panicoideae</taxon>
        <taxon>Andropogonodae</taxon>
        <taxon>Andropogoneae</taxon>
        <taxon>Sorghinae</taxon>
        <taxon>Sorghum</taxon>
    </lineage>
</organism>
<name>A0A921UGY0_SORBI</name>
<comment type="caution">
    <text evidence="5">The sequence shown here is derived from an EMBL/GenBank/DDBJ whole genome shotgun (WGS) entry which is preliminary data.</text>
</comment>
<feature type="region of interest" description="Leucine repeat II (LRII)" evidence="3">
    <location>
        <begin position="418"/>
        <end position="450"/>
    </location>
</feature>
<dbReference type="Proteomes" id="UP000807115">
    <property type="component" value="Chromosome 5"/>
</dbReference>
<comment type="similarity">
    <text evidence="3">Belongs to the GRAS family.</text>
</comment>
<dbReference type="PROSITE" id="PS50985">
    <property type="entry name" value="GRAS"/>
    <property type="match status" value="1"/>
</dbReference>
<reference evidence="5" key="2">
    <citation type="submission" date="2020-10" db="EMBL/GenBank/DDBJ databases">
        <authorList>
            <person name="Cooper E.A."/>
            <person name="Brenton Z.W."/>
            <person name="Flinn B.S."/>
            <person name="Jenkins J."/>
            <person name="Shu S."/>
            <person name="Flowers D."/>
            <person name="Luo F."/>
            <person name="Wang Y."/>
            <person name="Xia P."/>
            <person name="Barry K."/>
            <person name="Daum C."/>
            <person name="Lipzen A."/>
            <person name="Yoshinaga Y."/>
            <person name="Schmutz J."/>
            <person name="Saski C."/>
            <person name="Vermerris W."/>
            <person name="Kresovich S."/>
        </authorList>
    </citation>
    <scope>NUCLEOTIDE SEQUENCE</scope>
</reference>
<proteinExistence type="inferred from homology"/>
<sequence>MEATPTPPSPTTVFLELQPPTACGMRMEKDSSSARQDNDLVLPYISRLLMEDDIADKLFFQQYDLDEPALLEAQQPFIEIISNAVVVPSRPCNNNYSGQPLVAPAPYTGTAESMAETNSLLLPPETETESSCGMDAVSMAFFRGMEEANKFVPSIVVPRDRDRETVVDVDDSSRSRKKRHEPEAAAEASKQMAAPESEEEATAREMLDRLMLDGYNPSLASDMNEAEEEETMTMSRSSGRRRRSGTGTGTGTGTKHAVDMHTLLIRCAEAMSNNDWCAAAGLLERIKYHSSPTGDSTQRLAHCFAKGLEARLAGMGSQTYLSLVAKRASMVVVLKTYQLFMESCCFLPVQLLFSNKTIYKAVAGRKKLHIVDYGLGHGIQWPDLLRWLSRREGGPPEVRFTGIDKPQPGFRPAWPVEETGRRLNACACQFGVPFQFRGVTKKKPGAIAVEDLDIDPDEVLVVNSMFHLETLMDESIVVERPNPRDVVLGTISKMRPSVFVHAIANGSHSSAFFMARFRDALQRYSALFDMMDNIAPRDDDKRVLVEQDIFARSATSIIACEGVERVVRPQNYKQWQARNQRAGLRQLPLDPEIVEALKDKVKKEYHKCFVISEDQRWLLQGWKGRVLFAISTWTADS</sequence>
<feature type="compositionally biased region" description="Basic and acidic residues" evidence="4">
    <location>
        <begin position="163"/>
        <end position="174"/>
    </location>
</feature>
<comment type="caution">
    <text evidence="3">Lacks conserved residue(s) required for the propagation of feature annotation.</text>
</comment>
<feature type="short sequence motif" description="VHIID" evidence="3">
    <location>
        <begin position="368"/>
        <end position="372"/>
    </location>
</feature>
<dbReference type="InterPro" id="IPR005202">
    <property type="entry name" value="TF_GRAS"/>
</dbReference>